<evidence type="ECO:0000256" key="1">
    <source>
        <dbReference type="ARBA" id="ARBA00004651"/>
    </source>
</evidence>
<comment type="subcellular location">
    <subcellularLocation>
        <location evidence="1">Cell membrane</location>
        <topology evidence="1">Multi-pass membrane protein</topology>
    </subcellularLocation>
</comment>
<name>A0A9Q6IES1_9PSED</name>
<dbReference type="GO" id="GO:0022857">
    <property type="term" value="F:transmembrane transporter activity"/>
    <property type="evidence" value="ECO:0007669"/>
    <property type="project" value="InterPro"/>
</dbReference>
<keyword evidence="3 6" id="KW-0812">Transmembrane</keyword>
<evidence type="ECO:0000313" key="9">
    <source>
        <dbReference type="Proteomes" id="UP000248188"/>
    </source>
</evidence>
<comment type="caution">
    <text evidence="8">The sequence shown here is derived from an EMBL/GenBank/DDBJ whole genome shotgun (WGS) entry which is preliminary data.</text>
</comment>
<feature type="transmembrane region" description="Helical" evidence="6">
    <location>
        <begin position="21"/>
        <end position="48"/>
    </location>
</feature>
<feature type="transmembrane region" description="Helical" evidence="6">
    <location>
        <begin position="168"/>
        <end position="188"/>
    </location>
</feature>
<feature type="transmembrane region" description="Helical" evidence="6">
    <location>
        <begin position="209"/>
        <end position="231"/>
    </location>
</feature>
<feature type="transmembrane region" description="Helical" evidence="6">
    <location>
        <begin position="302"/>
        <end position="321"/>
    </location>
</feature>
<feature type="transmembrane region" description="Helical" evidence="6">
    <location>
        <begin position="60"/>
        <end position="79"/>
    </location>
</feature>
<organism evidence="8 9">
    <name type="scientific">Pseudomonas protegens</name>
    <dbReference type="NCBI Taxonomy" id="380021"/>
    <lineage>
        <taxon>Bacteria</taxon>
        <taxon>Pseudomonadati</taxon>
        <taxon>Pseudomonadota</taxon>
        <taxon>Gammaproteobacteria</taxon>
        <taxon>Pseudomonadales</taxon>
        <taxon>Pseudomonadaceae</taxon>
        <taxon>Pseudomonas</taxon>
    </lineage>
</organism>
<feature type="transmembrane region" description="Helical" evidence="6">
    <location>
        <begin position="112"/>
        <end position="131"/>
    </location>
</feature>
<dbReference type="RefSeq" id="WP_110652630.1">
    <property type="nucleotide sequence ID" value="NZ_QJRN01000012.1"/>
</dbReference>
<evidence type="ECO:0000256" key="3">
    <source>
        <dbReference type="ARBA" id="ARBA00022692"/>
    </source>
</evidence>
<evidence type="ECO:0000256" key="2">
    <source>
        <dbReference type="ARBA" id="ARBA00022475"/>
    </source>
</evidence>
<feature type="transmembrane region" description="Helical" evidence="6">
    <location>
        <begin position="364"/>
        <end position="387"/>
    </location>
</feature>
<protein>
    <submittedName>
        <fullName evidence="8">MFS transporter</fullName>
    </submittedName>
</protein>
<feature type="transmembrane region" description="Helical" evidence="6">
    <location>
        <begin position="143"/>
        <end position="162"/>
    </location>
</feature>
<evidence type="ECO:0000313" key="8">
    <source>
        <dbReference type="EMBL" id="PYC33764.1"/>
    </source>
</evidence>
<feature type="transmembrane region" description="Helical" evidence="6">
    <location>
        <begin position="86"/>
        <end position="106"/>
    </location>
</feature>
<gene>
    <name evidence="8" type="ORF">DMX08_18780</name>
</gene>
<keyword evidence="5 6" id="KW-0472">Membrane</keyword>
<dbReference type="InterPro" id="IPR050189">
    <property type="entry name" value="MFS_Efflux_Transporters"/>
</dbReference>
<dbReference type="InterPro" id="IPR011701">
    <property type="entry name" value="MFS"/>
</dbReference>
<feature type="domain" description="Major facilitator superfamily (MFS) profile" evidence="7">
    <location>
        <begin position="18"/>
        <end position="388"/>
    </location>
</feature>
<dbReference type="Proteomes" id="UP000248188">
    <property type="component" value="Unassembled WGS sequence"/>
</dbReference>
<evidence type="ECO:0000256" key="6">
    <source>
        <dbReference type="SAM" id="Phobius"/>
    </source>
</evidence>
<dbReference type="PROSITE" id="PS50850">
    <property type="entry name" value="MFS"/>
    <property type="match status" value="1"/>
</dbReference>
<accession>A0A9Q6IES1</accession>
<proteinExistence type="predicted"/>
<dbReference type="SUPFAM" id="SSF103473">
    <property type="entry name" value="MFS general substrate transporter"/>
    <property type="match status" value="1"/>
</dbReference>
<feature type="transmembrane region" description="Helical" evidence="6">
    <location>
        <begin position="251"/>
        <end position="270"/>
    </location>
</feature>
<dbReference type="InterPro" id="IPR036259">
    <property type="entry name" value="MFS_trans_sf"/>
</dbReference>
<dbReference type="AlphaFoldDB" id="A0A9Q6IES1"/>
<dbReference type="PANTHER" id="PTHR43124">
    <property type="entry name" value="PURINE EFFLUX PUMP PBUE"/>
    <property type="match status" value="1"/>
</dbReference>
<reference evidence="8 9" key="1">
    <citation type="submission" date="2018-06" db="EMBL/GenBank/DDBJ databases">
        <title>Pseudomonas diversity within urban Lake Michigan freshwaters.</title>
        <authorList>
            <person name="Batrich M."/>
            <person name="Hatzopoulos T."/>
            <person name="Putonti C."/>
        </authorList>
    </citation>
    <scope>NUCLEOTIDE SEQUENCE [LARGE SCALE GENOMIC DNA]</scope>
    <source>
        <strain evidence="8 9">MB-090624</strain>
    </source>
</reference>
<evidence type="ECO:0000259" key="7">
    <source>
        <dbReference type="PROSITE" id="PS50850"/>
    </source>
</evidence>
<dbReference type="InterPro" id="IPR020846">
    <property type="entry name" value="MFS_dom"/>
</dbReference>
<feature type="transmembrane region" description="Helical" evidence="6">
    <location>
        <begin position="277"/>
        <end position="296"/>
    </location>
</feature>
<keyword evidence="4 6" id="KW-1133">Transmembrane helix</keyword>
<evidence type="ECO:0000256" key="5">
    <source>
        <dbReference type="ARBA" id="ARBA00023136"/>
    </source>
</evidence>
<dbReference type="GO" id="GO:0005886">
    <property type="term" value="C:plasma membrane"/>
    <property type="evidence" value="ECO:0007669"/>
    <property type="project" value="UniProtKB-SubCell"/>
</dbReference>
<sequence length="396" mass="41065">MNTQNAVLSATAPATRQPLGLLAAIVLFAAITPAVLLMAPAIAAQLASQWHLSPTQIGDLFSAELGAMSLATLPAIWWLKHIDWRRAALCSAVLFIVANLLSMLAHDYSLLLMARFGSALAGGSLMIICLASAAASPSPSRAYGFWVMGQLVLGAVGLSLLPMLFQRFGLGACYLILALLMTLCLPLARCFPAGAARPAADTAQAPAISWLKASLGILGILTFYISLSGVWTFIGAIGSQSGLSAQTNGDILAIATLMGIVGALCATLFGDRLPRSALLLLGYGLMAGSVLALLGQPQLARFALAALVFKFTWTFILPLILARMAEMDRSGRLMNASNLVISAGLAIGPTLAGRLIESSGGFQGLLLGGGVITLLSLALVLSCRPALQAPSQPQGR</sequence>
<keyword evidence="2" id="KW-1003">Cell membrane</keyword>
<dbReference type="Pfam" id="PF07690">
    <property type="entry name" value="MFS_1"/>
    <property type="match status" value="1"/>
</dbReference>
<dbReference type="Gene3D" id="1.20.1250.20">
    <property type="entry name" value="MFS general substrate transporter like domains"/>
    <property type="match status" value="1"/>
</dbReference>
<feature type="transmembrane region" description="Helical" evidence="6">
    <location>
        <begin position="333"/>
        <end position="352"/>
    </location>
</feature>
<evidence type="ECO:0000256" key="4">
    <source>
        <dbReference type="ARBA" id="ARBA00022989"/>
    </source>
</evidence>
<dbReference type="PANTHER" id="PTHR43124:SF10">
    <property type="entry name" value="PURINE EFFLUX PUMP PBUE"/>
    <property type="match status" value="1"/>
</dbReference>
<dbReference type="EMBL" id="QJRN01000012">
    <property type="protein sequence ID" value="PYC33764.1"/>
    <property type="molecule type" value="Genomic_DNA"/>
</dbReference>